<reference evidence="2 3" key="1">
    <citation type="submission" date="2021-05" db="EMBL/GenBank/DDBJ databases">
        <title>Genome Assembly of Synthetic Allotetraploid Brassica napus Reveals Homoeologous Exchanges between Subgenomes.</title>
        <authorList>
            <person name="Davis J.T."/>
        </authorList>
    </citation>
    <scope>NUCLEOTIDE SEQUENCE [LARGE SCALE GENOMIC DNA]</scope>
    <source>
        <strain evidence="3">cv. Da-Ae</strain>
        <tissue evidence="2">Seedling</tissue>
    </source>
</reference>
<proteinExistence type="predicted"/>
<dbReference type="Pfam" id="PF13456">
    <property type="entry name" value="RVT_3"/>
    <property type="match status" value="1"/>
</dbReference>
<feature type="non-terminal residue" evidence="2">
    <location>
        <position position="199"/>
    </location>
</feature>
<dbReference type="Gene3D" id="3.30.420.10">
    <property type="entry name" value="Ribonuclease H-like superfamily/Ribonuclease H"/>
    <property type="match status" value="1"/>
</dbReference>
<evidence type="ECO:0000313" key="3">
    <source>
        <dbReference type="Proteomes" id="UP000824890"/>
    </source>
</evidence>
<dbReference type="PANTHER" id="PTHR47074:SF49">
    <property type="entry name" value="POLYNUCLEOTIDYL TRANSFERASE, RIBONUCLEASE H-LIKE SUPERFAMILY PROTEIN"/>
    <property type="match status" value="1"/>
</dbReference>
<dbReference type="InterPro" id="IPR012337">
    <property type="entry name" value="RNaseH-like_sf"/>
</dbReference>
<dbReference type="InterPro" id="IPR052929">
    <property type="entry name" value="RNase_H-like_EbsB-rel"/>
</dbReference>
<gene>
    <name evidence="2" type="ORF">HID58_092283</name>
</gene>
<dbReference type="PANTHER" id="PTHR47074">
    <property type="entry name" value="BNAC02G40300D PROTEIN"/>
    <property type="match status" value="1"/>
</dbReference>
<feature type="non-terminal residue" evidence="2">
    <location>
        <position position="1"/>
    </location>
</feature>
<protein>
    <recommendedName>
        <fullName evidence="1">RNase H type-1 domain-containing protein</fullName>
    </recommendedName>
</protein>
<feature type="domain" description="RNase H type-1" evidence="1">
    <location>
        <begin position="76"/>
        <end position="196"/>
    </location>
</feature>
<dbReference type="SUPFAM" id="SSF53098">
    <property type="entry name" value="Ribonuclease H-like"/>
    <property type="match status" value="1"/>
</dbReference>
<dbReference type="InterPro" id="IPR036397">
    <property type="entry name" value="RNaseH_sf"/>
</dbReference>
<keyword evidence="3" id="KW-1185">Reference proteome</keyword>
<name>A0ABQ7WYI7_BRANA</name>
<dbReference type="CDD" id="cd06222">
    <property type="entry name" value="RNase_H_like"/>
    <property type="match status" value="1"/>
</dbReference>
<dbReference type="InterPro" id="IPR044730">
    <property type="entry name" value="RNase_H-like_dom_plant"/>
</dbReference>
<dbReference type="Proteomes" id="UP000824890">
    <property type="component" value="Unassembled WGS sequence"/>
</dbReference>
<dbReference type="EMBL" id="JAGKQM010002992">
    <property type="protein sequence ID" value="KAH0840835.1"/>
    <property type="molecule type" value="Genomic_DNA"/>
</dbReference>
<comment type="caution">
    <text evidence="2">The sequence shown here is derived from an EMBL/GenBank/DDBJ whole genome shotgun (WGS) entry which is preliminary data.</text>
</comment>
<sequence length="199" mass="21949">RHVPLYEECILQLIPSDYNKQDELIWLPEASGSYTSKVLKDVRCWEEASQAEKFGRLTNTRSPPPPTLPTGLRCFADGAWDPASRNSGQGWVFTDLAGVEVRHHSGNRLHVAAPIVAEALAVKAALLDAVNHDFFQVVVLSDSKSLVNLLNSSSSTVLLHSVLFDIRVLSRRFVSISYFHIPRLQNVVADSLAKSALSS</sequence>
<accession>A0ABQ7WYI7</accession>
<dbReference type="InterPro" id="IPR002156">
    <property type="entry name" value="RNaseH_domain"/>
</dbReference>
<organism evidence="2 3">
    <name type="scientific">Brassica napus</name>
    <name type="common">Rape</name>
    <dbReference type="NCBI Taxonomy" id="3708"/>
    <lineage>
        <taxon>Eukaryota</taxon>
        <taxon>Viridiplantae</taxon>
        <taxon>Streptophyta</taxon>
        <taxon>Embryophyta</taxon>
        <taxon>Tracheophyta</taxon>
        <taxon>Spermatophyta</taxon>
        <taxon>Magnoliopsida</taxon>
        <taxon>eudicotyledons</taxon>
        <taxon>Gunneridae</taxon>
        <taxon>Pentapetalae</taxon>
        <taxon>rosids</taxon>
        <taxon>malvids</taxon>
        <taxon>Brassicales</taxon>
        <taxon>Brassicaceae</taxon>
        <taxon>Brassiceae</taxon>
        <taxon>Brassica</taxon>
    </lineage>
</organism>
<evidence type="ECO:0000313" key="2">
    <source>
        <dbReference type="EMBL" id="KAH0840835.1"/>
    </source>
</evidence>
<evidence type="ECO:0000259" key="1">
    <source>
        <dbReference type="Pfam" id="PF13456"/>
    </source>
</evidence>